<keyword evidence="5 9" id="KW-0812">Transmembrane</keyword>
<feature type="transmembrane region" description="Helical" evidence="9">
    <location>
        <begin position="80"/>
        <end position="103"/>
    </location>
</feature>
<sequence>MYDVRLGLVSSPRIALVMCTIRLLHILIIISLVWIISTAYAMPRYIISHTITNPLSGSFEVICIMSRIRYNSKVFDITNFILLYLLPLAVMTVLYSLIAVRLWNSGLNYSSTYVSTVRLLFSRLKFRYGAVVSLHSKTPRRRDCTHSKS</sequence>
<comment type="caution">
    <text evidence="11">The sequence shown here is derived from an EMBL/GenBank/DDBJ whole genome shotgun (WGS) entry which is preliminary data.</text>
</comment>
<organism evidence="11 12">
    <name type="scientific">Polyplax serrata</name>
    <name type="common">Common mouse louse</name>
    <dbReference type="NCBI Taxonomy" id="468196"/>
    <lineage>
        <taxon>Eukaryota</taxon>
        <taxon>Metazoa</taxon>
        <taxon>Ecdysozoa</taxon>
        <taxon>Arthropoda</taxon>
        <taxon>Hexapoda</taxon>
        <taxon>Insecta</taxon>
        <taxon>Pterygota</taxon>
        <taxon>Neoptera</taxon>
        <taxon>Paraneoptera</taxon>
        <taxon>Psocodea</taxon>
        <taxon>Troctomorpha</taxon>
        <taxon>Phthiraptera</taxon>
        <taxon>Anoplura</taxon>
        <taxon>Polyplacidae</taxon>
        <taxon>Polyplax</taxon>
    </lineage>
</organism>
<evidence type="ECO:0000256" key="3">
    <source>
        <dbReference type="ARBA" id="ARBA00010663"/>
    </source>
</evidence>
<gene>
    <name evidence="11" type="ORF">RUM43_009190</name>
</gene>
<evidence type="ECO:0000256" key="7">
    <source>
        <dbReference type="ARBA" id="ARBA00023136"/>
    </source>
</evidence>
<proteinExistence type="inferred from homology"/>
<dbReference type="PANTHER" id="PTHR46061:SF3">
    <property type="entry name" value="THYROTROPIN-RELEASING HORMONE RECEPTOR"/>
    <property type="match status" value="1"/>
</dbReference>
<dbReference type="PROSITE" id="PS50262">
    <property type="entry name" value="G_PROTEIN_RECEP_F1_2"/>
    <property type="match status" value="1"/>
</dbReference>
<name>A0AAN8PAF4_POLSC</name>
<dbReference type="Pfam" id="PF00001">
    <property type="entry name" value="7tm_1"/>
    <property type="match status" value="1"/>
</dbReference>
<evidence type="ECO:0000256" key="1">
    <source>
        <dbReference type="ARBA" id="ARBA00004100"/>
    </source>
</evidence>
<dbReference type="Proteomes" id="UP001372834">
    <property type="component" value="Unassembled WGS sequence"/>
</dbReference>
<evidence type="ECO:0000256" key="6">
    <source>
        <dbReference type="ARBA" id="ARBA00022989"/>
    </source>
</evidence>
<evidence type="ECO:0000259" key="10">
    <source>
        <dbReference type="PROSITE" id="PS50262"/>
    </source>
</evidence>
<comment type="subcellular location">
    <subcellularLocation>
        <location evidence="2">Membrane</location>
    </subcellularLocation>
</comment>
<comment type="function">
    <text evidence="1">Receptor for thyrotropin-releasing hormone (TRH). Upon ligand binding, this G-protein-coupled receptor triggers activation of the phosphatidylinositol (IP3)-calcium-protein kinase C (PKC) pathway.</text>
</comment>
<evidence type="ECO:0000313" key="11">
    <source>
        <dbReference type="EMBL" id="KAK6623338.1"/>
    </source>
</evidence>
<evidence type="ECO:0000256" key="5">
    <source>
        <dbReference type="ARBA" id="ARBA00022692"/>
    </source>
</evidence>
<feature type="transmembrane region" description="Helical" evidence="9">
    <location>
        <begin position="21"/>
        <end position="40"/>
    </location>
</feature>
<accession>A0AAN8PAF4</accession>
<keyword evidence="6 9" id="KW-1133">Transmembrane helix</keyword>
<evidence type="ECO:0000256" key="9">
    <source>
        <dbReference type="SAM" id="Phobius"/>
    </source>
</evidence>
<reference evidence="11 12" key="1">
    <citation type="submission" date="2023-10" db="EMBL/GenBank/DDBJ databases">
        <title>Genomes of two closely related lineages of the louse Polyplax serrata with different host specificities.</title>
        <authorList>
            <person name="Martinu J."/>
            <person name="Tarabai H."/>
            <person name="Stefka J."/>
            <person name="Hypsa V."/>
        </authorList>
    </citation>
    <scope>NUCLEOTIDE SEQUENCE [LARGE SCALE GENOMIC DNA]</scope>
    <source>
        <strain evidence="11">HR10_N</strain>
    </source>
</reference>
<protein>
    <recommendedName>
        <fullName evidence="4">Thyrotropin-releasing hormone receptor</fullName>
    </recommendedName>
    <alternativeName>
        <fullName evidence="8">Thyroliberin receptor</fullName>
    </alternativeName>
</protein>
<dbReference type="GO" id="GO:0004997">
    <property type="term" value="F:thyrotropin-releasing hormone receptor activity"/>
    <property type="evidence" value="ECO:0007669"/>
    <property type="project" value="InterPro"/>
</dbReference>
<comment type="similarity">
    <text evidence="3">Belongs to the G-protein coupled receptor 1 family.</text>
</comment>
<dbReference type="PANTHER" id="PTHR46061">
    <property type="entry name" value="THYROTROPIN-RELEASING HORMONE RECEPTOR"/>
    <property type="match status" value="1"/>
</dbReference>
<dbReference type="SUPFAM" id="SSF81321">
    <property type="entry name" value="Family A G protein-coupled receptor-like"/>
    <property type="match status" value="1"/>
</dbReference>
<dbReference type="GO" id="GO:0016020">
    <property type="term" value="C:membrane"/>
    <property type="evidence" value="ECO:0007669"/>
    <property type="project" value="UniProtKB-SubCell"/>
</dbReference>
<dbReference type="InterPro" id="IPR000276">
    <property type="entry name" value="GPCR_Rhodpsn"/>
</dbReference>
<dbReference type="EMBL" id="JAWJWE010000038">
    <property type="protein sequence ID" value="KAK6623338.1"/>
    <property type="molecule type" value="Genomic_DNA"/>
</dbReference>
<dbReference type="AlphaFoldDB" id="A0AAN8PAF4"/>
<evidence type="ECO:0000256" key="8">
    <source>
        <dbReference type="ARBA" id="ARBA00032251"/>
    </source>
</evidence>
<evidence type="ECO:0000313" key="12">
    <source>
        <dbReference type="Proteomes" id="UP001372834"/>
    </source>
</evidence>
<dbReference type="InterPro" id="IPR017452">
    <property type="entry name" value="GPCR_Rhodpsn_7TM"/>
</dbReference>
<dbReference type="Gene3D" id="1.20.1070.10">
    <property type="entry name" value="Rhodopsin 7-helix transmembrane proteins"/>
    <property type="match status" value="1"/>
</dbReference>
<evidence type="ECO:0000256" key="4">
    <source>
        <dbReference type="ARBA" id="ARBA00018873"/>
    </source>
</evidence>
<evidence type="ECO:0000256" key="2">
    <source>
        <dbReference type="ARBA" id="ARBA00004370"/>
    </source>
</evidence>
<feature type="domain" description="G-protein coupled receptors family 1 profile" evidence="10">
    <location>
        <begin position="1"/>
        <end position="149"/>
    </location>
</feature>
<keyword evidence="7 9" id="KW-0472">Membrane</keyword>
<dbReference type="InterPro" id="IPR002120">
    <property type="entry name" value="TRH_rcpt_1"/>
</dbReference>